<keyword evidence="1" id="KW-1133">Transmembrane helix</keyword>
<feature type="transmembrane region" description="Helical" evidence="1">
    <location>
        <begin position="36"/>
        <end position="54"/>
    </location>
</feature>
<dbReference type="AlphaFoldDB" id="A0A6I4U084"/>
<organism evidence="2 3">
    <name type="scientific">Alteriqipengyuania halimionae</name>
    <dbReference type="NCBI Taxonomy" id="1926630"/>
    <lineage>
        <taxon>Bacteria</taxon>
        <taxon>Pseudomonadati</taxon>
        <taxon>Pseudomonadota</taxon>
        <taxon>Alphaproteobacteria</taxon>
        <taxon>Sphingomonadales</taxon>
        <taxon>Erythrobacteraceae</taxon>
        <taxon>Alteriqipengyuania</taxon>
    </lineage>
</organism>
<dbReference type="EMBL" id="WTYR01000001">
    <property type="protein sequence ID" value="MXP09288.1"/>
    <property type="molecule type" value="Genomic_DNA"/>
</dbReference>
<keyword evidence="1" id="KW-0812">Transmembrane</keyword>
<dbReference type="Proteomes" id="UP000429229">
    <property type="component" value="Unassembled WGS sequence"/>
</dbReference>
<dbReference type="RefSeq" id="WP_160615997.1">
    <property type="nucleotide sequence ID" value="NZ_WTYR01000001.1"/>
</dbReference>
<evidence type="ECO:0000313" key="2">
    <source>
        <dbReference type="EMBL" id="MXP09288.1"/>
    </source>
</evidence>
<evidence type="ECO:0000313" key="3">
    <source>
        <dbReference type="Proteomes" id="UP000429229"/>
    </source>
</evidence>
<reference evidence="2 3" key="1">
    <citation type="submission" date="2019-12" db="EMBL/GenBank/DDBJ databases">
        <title>Genomic-based taxomic classification of the family Erythrobacteraceae.</title>
        <authorList>
            <person name="Xu L."/>
        </authorList>
    </citation>
    <scope>NUCLEOTIDE SEQUENCE [LARGE SCALE GENOMIC DNA]</scope>
    <source>
        <strain evidence="2 3">LMG 29519</strain>
    </source>
</reference>
<feature type="transmembrane region" description="Helical" evidence="1">
    <location>
        <begin position="60"/>
        <end position="78"/>
    </location>
</feature>
<keyword evidence="1" id="KW-0472">Membrane</keyword>
<dbReference type="OrthoDB" id="4960523at2"/>
<sequence>MIERPDAAQLMSGPLGEWLQTQHDVRRQAKAASNKRFLIVVPCLLVGALLWWAIIPDIGAMRPFIYVAIAMFALFWAYRPRAEAINRMKTGINSAIAEAVGLMYEEKREAGASFALARAFDMLPGYTRSSFEDFWSGEIAGHPFELFEAHLEQKRSNGKNSHYVTVFRGAIMRFGFGTPFHGTTLLTRDGRYRKFLIGGRKDAISLGDCQLDLAELVHPEFEDAFDLYTTDQTEARYLVDPLYCERLIAIEDAFAGKDIRTLFHEGQLLVIVELKNMFESGSLDSSRDRALLERTCEQFGTLADLANTLDKERRT</sequence>
<evidence type="ECO:0000256" key="1">
    <source>
        <dbReference type="SAM" id="Phobius"/>
    </source>
</evidence>
<dbReference type="Pfam" id="PF11335">
    <property type="entry name" value="DUF3137"/>
    <property type="match status" value="1"/>
</dbReference>
<gene>
    <name evidence="2" type="ORF">GRI68_03745</name>
</gene>
<keyword evidence="3" id="KW-1185">Reference proteome</keyword>
<protein>
    <submittedName>
        <fullName evidence="2">DUF3137 domain-containing protein</fullName>
    </submittedName>
</protein>
<proteinExistence type="predicted"/>
<name>A0A6I4U084_9SPHN</name>
<dbReference type="InterPro" id="IPR021484">
    <property type="entry name" value="DUF3137"/>
</dbReference>
<comment type="caution">
    <text evidence="2">The sequence shown here is derived from an EMBL/GenBank/DDBJ whole genome shotgun (WGS) entry which is preliminary data.</text>
</comment>
<accession>A0A6I4U084</accession>